<keyword evidence="7" id="KW-1185">Reference proteome</keyword>
<keyword evidence="4 5" id="KW-0472">Membrane</keyword>
<comment type="subcellular location">
    <subcellularLocation>
        <location evidence="1">Membrane</location>
    </subcellularLocation>
</comment>
<name>A0A1H7SX72_9RHOB</name>
<evidence type="ECO:0000313" key="6">
    <source>
        <dbReference type="EMBL" id="SEL76945.1"/>
    </source>
</evidence>
<accession>A0A1H7SX72</accession>
<evidence type="ECO:0000256" key="1">
    <source>
        <dbReference type="ARBA" id="ARBA00004370"/>
    </source>
</evidence>
<sequence>MLRKRCLEPTCGFIFNSKQGRIEVAERSPLFLGLARPPKYLGLPVGYLVVLATGVVLPFIWTKSMVFFLIGIVAYPILWFVADREPHFFEVLRISYGTVRATKNRALHGGDSFGA</sequence>
<feature type="transmembrane region" description="Helical" evidence="5">
    <location>
        <begin position="66"/>
        <end position="82"/>
    </location>
</feature>
<gene>
    <name evidence="6" type="ORF">SAMN04488526_3491</name>
</gene>
<feature type="transmembrane region" description="Helical" evidence="5">
    <location>
        <begin position="40"/>
        <end position="60"/>
    </location>
</feature>
<dbReference type="InterPro" id="IPR007792">
    <property type="entry name" value="T4SS_VirB3/TrbD/AvhB"/>
</dbReference>
<organism evidence="6 7">
    <name type="scientific">Jannaschia helgolandensis</name>
    <dbReference type="NCBI Taxonomy" id="188906"/>
    <lineage>
        <taxon>Bacteria</taxon>
        <taxon>Pseudomonadati</taxon>
        <taxon>Pseudomonadota</taxon>
        <taxon>Alphaproteobacteria</taxon>
        <taxon>Rhodobacterales</taxon>
        <taxon>Roseobacteraceae</taxon>
        <taxon>Jannaschia</taxon>
    </lineage>
</organism>
<dbReference type="Proteomes" id="UP000199283">
    <property type="component" value="Unassembled WGS sequence"/>
</dbReference>
<evidence type="ECO:0000256" key="4">
    <source>
        <dbReference type="ARBA" id="ARBA00023136"/>
    </source>
</evidence>
<evidence type="ECO:0000256" key="5">
    <source>
        <dbReference type="SAM" id="Phobius"/>
    </source>
</evidence>
<evidence type="ECO:0000313" key="7">
    <source>
        <dbReference type="Proteomes" id="UP000199283"/>
    </source>
</evidence>
<keyword evidence="3 5" id="KW-1133">Transmembrane helix</keyword>
<evidence type="ECO:0000256" key="2">
    <source>
        <dbReference type="ARBA" id="ARBA00022692"/>
    </source>
</evidence>
<reference evidence="6 7" key="1">
    <citation type="submission" date="2016-10" db="EMBL/GenBank/DDBJ databases">
        <authorList>
            <person name="de Groot N.N."/>
        </authorList>
    </citation>
    <scope>NUCLEOTIDE SEQUENCE [LARGE SCALE GENOMIC DNA]</scope>
    <source>
        <strain evidence="6 7">DSM 14858</strain>
    </source>
</reference>
<protein>
    <submittedName>
        <fullName evidence="6">Type IV secretion system protein VirB3</fullName>
    </submittedName>
</protein>
<evidence type="ECO:0000256" key="3">
    <source>
        <dbReference type="ARBA" id="ARBA00022989"/>
    </source>
</evidence>
<keyword evidence="2 5" id="KW-0812">Transmembrane</keyword>
<dbReference type="STRING" id="188906.SAMN04488526_3491"/>
<dbReference type="AlphaFoldDB" id="A0A1H7SX72"/>
<proteinExistence type="predicted"/>
<dbReference type="EMBL" id="FNZQ01000009">
    <property type="protein sequence ID" value="SEL76945.1"/>
    <property type="molecule type" value="Genomic_DNA"/>
</dbReference>
<dbReference type="Pfam" id="PF05101">
    <property type="entry name" value="VirB3"/>
    <property type="match status" value="1"/>
</dbReference>
<dbReference type="GO" id="GO:0016020">
    <property type="term" value="C:membrane"/>
    <property type="evidence" value="ECO:0007669"/>
    <property type="project" value="UniProtKB-SubCell"/>
</dbReference>